<organism evidence="1">
    <name type="scientific">Siphoviridae sp. ctzyE57</name>
    <dbReference type="NCBI Taxonomy" id="2827982"/>
    <lineage>
        <taxon>Viruses</taxon>
        <taxon>Duplodnaviria</taxon>
        <taxon>Heunggongvirae</taxon>
        <taxon>Uroviricota</taxon>
        <taxon>Caudoviricetes</taxon>
    </lineage>
</organism>
<protein>
    <submittedName>
        <fullName evidence="1">Uncharacterized protein</fullName>
    </submittedName>
</protein>
<name>A0A8S5SGG5_9CAUD</name>
<dbReference type="EMBL" id="BK032592">
    <property type="protein sequence ID" value="DAF50077.1"/>
    <property type="molecule type" value="Genomic_DNA"/>
</dbReference>
<sequence length="137" mass="15340">MAETWTTPKTDWKPTNFFNQSDYERITGNIRYLHEMADTLYAAPSFELDPMSSAGIGIIVTAALLNSVEDNVQALGENTFLMPDWQEGKNFKPGDTAWNYEDLNRIEQDIVILKIMLEGQKAGLKTLAFELGGGEFG</sequence>
<proteinExistence type="predicted"/>
<reference evidence="1" key="1">
    <citation type="journal article" date="2021" name="Proc. Natl. Acad. Sci. U.S.A.">
        <title>A Catalog of Tens of Thousands of Viruses from Human Metagenomes Reveals Hidden Associations with Chronic Diseases.</title>
        <authorList>
            <person name="Tisza M.J."/>
            <person name="Buck C.B."/>
        </authorList>
    </citation>
    <scope>NUCLEOTIDE SEQUENCE</scope>
    <source>
        <strain evidence="1">CtzyE57</strain>
    </source>
</reference>
<evidence type="ECO:0000313" key="1">
    <source>
        <dbReference type="EMBL" id="DAF50077.1"/>
    </source>
</evidence>
<accession>A0A8S5SGG5</accession>